<dbReference type="Proteomes" id="UP001499988">
    <property type="component" value="Unassembled WGS sequence"/>
</dbReference>
<comment type="pathway">
    <text evidence="2 11">Cofactor biosynthesis; NAD(+) biosynthesis; deamido-NAD(+) from nicotinate D-ribonucleotide: step 1/1.</text>
</comment>
<dbReference type="EMBL" id="BAABJZ010000088">
    <property type="protein sequence ID" value="GAA4892162.1"/>
    <property type="molecule type" value="Genomic_DNA"/>
</dbReference>
<comment type="similarity">
    <text evidence="3 11">Belongs to the NadD family.</text>
</comment>
<gene>
    <name evidence="11 13" type="primary">nadD</name>
    <name evidence="13" type="ORF">GCM10023333_26810</name>
</gene>
<evidence type="ECO:0000256" key="9">
    <source>
        <dbReference type="ARBA" id="ARBA00023027"/>
    </source>
</evidence>
<comment type="catalytic activity">
    <reaction evidence="10 11">
        <text>nicotinate beta-D-ribonucleotide + ATP + H(+) = deamido-NAD(+) + diphosphate</text>
        <dbReference type="Rhea" id="RHEA:22860"/>
        <dbReference type="ChEBI" id="CHEBI:15378"/>
        <dbReference type="ChEBI" id="CHEBI:30616"/>
        <dbReference type="ChEBI" id="CHEBI:33019"/>
        <dbReference type="ChEBI" id="CHEBI:57502"/>
        <dbReference type="ChEBI" id="CHEBI:58437"/>
        <dbReference type="EC" id="2.7.7.18"/>
    </reaction>
</comment>
<dbReference type="EC" id="2.7.7.18" evidence="11"/>
<name>A0ABP9F1G5_9GAMM</name>
<reference evidence="14" key="1">
    <citation type="journal article" date="2019" name="Int. J. Syst. Evol. Microbiol.">
        <title>The Global Catalogue of Microorganisms (GCM) 10K type strain sequencing project: providing services to taxonomists for standard genome sequencing and annotation.</title>
        <authorList>
            <consortium name="The Broad Institute Genomics Platform"/>
            <consortium name="The Broad Institute Genome Sequencing Center for Infectious Disease"/>
            <person name="Wu L."/>
            <person name="Ma J."/>
        </authorList>
    </citation>
    <scope>NUCLEOTIDE SEQUENCE [LARGE SCALE GENOMIC DNA]</scope>
    <source>
        <strain evidence="14">JCM 18401</strain>
    </source>
</reference>
<dbReference type="Gene3D" id="3.40.50.620">
    <property type="entry name" value="HUPs"/>
    <property type="match status" value="1"/>
</dbReference>
<protein>
    <recommendedName>
        <fullName evidence="11">Probable nicotinate-nucleotide adenylyltransferase</fullName>
        <ecNumber evidence="11">2.7.7.18</ecNumber>
    </recommendedName>
    <alternativeName>
        <fullName evidence="11">Deamido-NAD(+) diphosphorylase</fullName>
    </alternativeName>
    <alternativeName>
        <fullName evidence="11">Deamido-NAD(+) pyrophosphorylase</fullName>
    </alternativeName>
    <alternativeName>
        <fullName evidence="11">Nicotinate mononucleotide adenylyltransferase</fullName>
        <shortName evidence="11">NaMN adenylyltransferase</shortName>
    </alternativeName>
</protein>
<evidence type="ECO:0000313" key="13">
    <source>
        <dbReference type="EMBL" id="GAA4892162.1"/>
    </source>
</evidence>
<evidence type="ECO:0000256" key="3">
    <source>
        <dbReference type="ARBA" id="ARBA00009014"/>
    </source>
</evidence>
<dbReference type="NCBIfam" id="NF000839">
    <property type="entry name" value="PRK00071.1-1"/>
    <property type="match status" value="1"/>
</dbReference>
<evidence type="ECO:0000256" key="10">
    <source>
        <dbReference type="ARBA" id="ARBA00048721"/>
    </source>
</evidence>
<evidence type="ECO:0000256" key="11">
    <source>
        <dbReference type="HAMAP-Rule" id="MF_00244"/>
    </source>
</evidence>
<evidence type="ECO:0000256" key="1">
    <source>
        <dbReference type="ARBA" id="ARBA00002324"/>
    </source>
</evidence>
<keyword evidence="5 11" id="KW-0808">Transferase</keyword>
<dbReference type="NCBIfam" id="TIGR00482">
    <property type="entry name" value="nicotinate (nicotinamide) nucleotide adenylyltransferase"/>
    <property type="match status" value="1"/>
</dbReference>
<keyword evidence="4 11" id="KW-0662">Pyridine nucleotide biosynthesis</keyword>
<sequence length="221" mass="24638">MSLLGLFGGTFDPIHNGHLRCAYEVQQALALDEIALLPNRLPPHKASPGVSAEQRLAMAQLAVADLPGLRVDPRELQRQTLSYTVDTLEELKAEQPERTLCFIVGMDSLLSFHRWHRPERILQLAHLVVCHRPGYALDVDSEAQHWLEQHRLSAPAQLRQQACGGIYLQPTTLLDIASSTIRAQLNQGQLPHFLLPPQVVAYIEQHQLYPRGDGGAGHKPL</sequence>
<dbReference type="NCBIfam" id="TIGR00125">
    <property type="entry name" value="cyt_tran_rel"/>
    <property type="match status" value="1"/>
</dbReference>
<keyword evidence="8 11" id="KW-0067">ATP-binding</keyword>
<evidence type="ECO:0000259" key="12">
    <source>
        <dbReference type="Pfam" id="PF01467"/>
    </source>
</evidence>
<evidence type="ECO:0000256" key="6">
    <source>
        <dbReference type="ARBA" id="ARBA00022695"/>
    </source>
</evidence>
<keyword evidence="9 11" id="KW-0520">NAD</keyword>
<organism evidence="13 14">
    <name type="scientific">Ferrimonas pelagia</name>
    <dbReference type="NCBI Taxonomy" id="1177826"/>
    <lineage>
        <taxon>Bacteria</taxon>
        <taxon>Pseudomonadati</taxon>
        <taxon>Pseudomonadota</taxon>
        <taxon>Gammaproteobacteria</taxon>
        <taxon>Alteromonadales</taxon>
        <taxon>Ferrimonadaceae</taxon>
        <taxon>Ferrimonas</taxon>
    </lineage>
</organism>
<evidence type="ECO:0000313" key="14">
    <source>
        <dbReference type="Proteomes" id="UP001499988"/>
    </source>
</evidence>
<evidence type="ECO:0000256" key="8">
    <source>
        <dbReference type="ARBA" id="ARBA00022840"/>
    </source>
</evidence>
<dbReference type="SUPFAM" id="SSF52374">
    <property type="entry name" value="Nucleotidylyl transferase"/>
    <property type="match status" value="1"/>
</dbReference>
<dbReference type="InterPro" id="IPR004821">
    <property type="entry name" value="Cyt_trans-like"/>
</dbReference>
<comment type="caution">
    <text evidence="13">The sequence shown here is derived from an EMBL/GenBank/DDBJ whole genome shotgun (WGS) entry which is preliminary data.</text>
</comment>
<keyword evidence="6 11" id="KW-0548">Nucleotidyltransferase</keyword>
<dbReference type="CDD" id="cd02165">
    <property type="entry name" value="NMNAT"/>
    <property type="match status" value="1"/>
</dbReference>
<dbReference type="RefSeq" id="WP_345335921.1">
    <property type="nucleotide sequence ID" value="NZ_BAABJZ010000088.1"/>
</dbReference>
<dbReference type="InterPro" id="IPR005248">
    <property type="entry name" value="NadD/NMNAT"/>
</dbReference>
<dbReference type="NCBIfam" id="NF000840">
    <property type="entry name" value="PRK00071.1-3"/>
    <property type="match status" value="1"/>
</dbReference>
<comment type="function">
    <text evidence="1 11">Catalyzes the reversible adenylation of nicotinate mononucleotide (NaMN) to nicotinic acid adenine dinucleotide (NaAD).</text>
</comment>
<keyword evidence="7 11" id="KW-0547">Nucleotide-binding</keyword>
<keyword evidence="14" id="KW-1185">Reference proteome</keyword>
<feature type="domain" description="Cytidyltransferase-like" evidence="12">
    <location>
        <begin position="6"/>
        <end position="166"/>
    </location>
</feature>
<evidence type="ECO:0000256" key="5">
    <source>
        <dbReference type="ARBA" id="ARBA00022679"/>
    </source>
</evidence>
<dbReference type="PANTHER" id="PTHR39321:SF3">
    <property type="entry name" value="PHOSPHOPANTETHEINE ADENYLYLTRANSFERASE"/>
    <property type="match status" value="1"/>
</dbReference>
<evidence type="ECO:0000256" key="2">
    <source>
        <dbReference type="ARBA" id="ARBA00005019"/>
    </source>
</evidence>
<dbReference type="Pfam" id="PF01467">
    <property type="entry name" value="CTP_transf_like"/>
    <property type="match status" value="1"/>
</dbReference>
<accession>A0ABP9F1G5</accession>
<proteinExistence type="inferred from homology"/>
<evidence type="ECO:0000256" key="7">
    <source>
        <dbReference type="ARBA" id="ARBA00022741"/>
    </source>
</evidence>
<dbReference type="GO" id="GO:0016779">
    <property type="term" value="F:nucleotidyltransferase activity"/>
    <property type="evidence" value="ECO:0007669"/>
    <property type="project" value="UniProtKB-KW"/>
</dbReference>
<dbReference type="PANTHER" id="PTHR39321">
    <property type="entry name" value="NICOTINATE-NUCLEOTIDE ADENYLYLTRANSFERASE-RELATED"/>
    <property type="match status" value="1"/>
</dbReference>
<evidence type="ECO:0000256" key="4">
    <source>
        <dbReference type="ARBA" id="ARBA00022642"/>
    </source>
</evidence>
<dbReference type="HAMAP" id="MF_00244">
    <property type="entry name" value="NaMN_adenylyltr"/>
    <property type="match status" value="1"/>
</dbReference>
<dbReference type="InterPro" id="IPR014729">
    <property type="entry name" value="Rossmann-like_a/b/a_fold"/>
</dbReference>